<dbReference type="KEGG" id="kbs:EPA93_37040"/>
<feature type="transmembrane region" description="Helical" evidence="6">
    <location>
        <begin position="167"/>
        <end position="185"/>
    </location>
</feature>
<dbReference type="AlphaFoldDB" id="A0A4P6JZU4"/>
<feature type="transmembrane region" description="Helical" evidence="6">
    <location>
        <begin position="137"/>
        <end position="160"/>
    </location>
</feature>
<dbReference type="OrthoDB" id="369076at2"/>
<feature type="transmembrane region" description="Helical" evidence="6">
    <location>
        <begin position="348"/>
        <end position="367"/>
    </location>
</feature>
<dbReference type="CDD" id="cd11484">
    <property type="entry name" value="SLC-NCS1sbd_CobB-like"/>
    <property type="match status" value="1"/>
</dbReference>
<accession>A0A4P6JZU4</accession>
<feature type="transmembrane region" description="Helical" evidence="6">
    <location>
        <begin position="205"/>
        <end position="222"/>
    </location>
</feature>
<dbReference type="GO" id="GO:0015209">
    <property type="term" value="F:cytosine transmembrane transporter activity"/>
    <property type="evidence" value="ECO:0007669"/>
    <property type="project" value="InterPro"/>
</dbReference>
<sequence>MSSKANAESPQPNELGRDDFALTRVPAEERYSWFSVAVQRFGQISALSQFLLGATLGFSMDFWTAFWALTLGAVILEIVAIFTGIAGQREGLSTSVLARWAGFGRYGSSLIGLVIALSLIGWFGIQNAVFAEGLHQLLGFLPIWAWSLITGLLVTGIVIFGFLSMTWTAYITVPAFLLLAGYSIISALQHYSLGQLVSSPAPGPTLTLAAGATMVAGGYMVGSVITPDMTRYNRSVGDVIKQTVLGITLGEYTIGLIGVLLAHAIKSADIIAIVTSTSGAIGTIILIVATLKINDWNLYSSSLGFVNILDTVFGRHVNRAMVTLMVGIVGTILSALGVLSLFTGFLTLLGVTIPPIAGIMVVDYFILRRHRKVLDESAARGALPDRVESWNPIAIAVWIISSLVGYTLQWGIPVLNSLFCAAILYYIVSRAVALWQPTVQKQEA</sequence>
<feature type="transmembrane region" description="Helical" evidence="6">
    <location>
        <begin position="65"/>
        <end position="85"/>
    </location>
</feature>
<evidence type="ECO:0000256" key="5">
    <source>
        <dbReference type="ARBA" id="ARBA00023136"/>
    </source>
</evidence>
<feature type="transmembrane region" description="Helical" evidence="6">
    <location>
        <begin position="106"/>
        <end position="125"/>
    </location>
</feature>
<name>A0A4P6JZU4_KTERU</name>
<proteinExistence type="inferred from homology"/>
<keyword evidence="4 6" id="KW-1133">Transmembrane helix</keyword>
<keyword evidence="5 6" id="KW-0472">Membrane</keyword>
<dbReference type="InterPro" id="IPR030191">
    <property type="entry name" value="CodB"/>
</dbReference>
<feature type="transmembrane region" description="Helical" evidence="6">
    <location>
        <begin position="270"/>
        <end position="291"/>
    </location>
</feature>
<dbReference type="GO" id="GO:0005886">
    <property type="term" value="C:plasma membrane"/>
    <property type="evidence" value="ECO:0007669"/>
    <property type="project" value="TreeGrafter"/>
</dbReference>
<evidence type="ECO:0000256" key="2">
    <source>
        <dbReference type="ARBA" id="ARBA00008974"/>
    </source>
</evidence>
<dbReference type="RefSeq" id="WP_129892345.1">
    <property type="nucleotide sequence ID" value="NZ_CP035758.1"/>
</dbReference>
<dbReference type="Gene3D" id="1.10.4160.10">
    <property type="entry name" value="Hydantoin permease"/>
    <property type="match status" value="1"/>
</dbReference>
<comment type="subcellular location">
    <subcellularLocation>
        <location evidence="1">Membrane</location>
        <topology evidence="1">Multi-pass membrane protein</topology>
    </subcellularLocation>
</comment>
<feature type="transmembrane region" description="Helical" evidence="6">
    <location>
        <begin position="322"/>
        <end position="342"/>
    </location>
</feature>
<dbReference type="PANTHER" id="PTHR30569:SF0">
    <property type="entry name" value="CYTOSINE PERMEASE"/>
    <property type="match status" value="1"/>
</dbReference>
<gene>
    <name evidence="7" type="ORF">EPA93_37040</name>
</gene>
<keyword evidence="3 6" id="KW-0812">Transmembrane</keyword>
<dbReference type="PANTHER" id="PTHR30569">
    <property type="entry name" value="CYTOSINE TRANSPORTER CODB"/>
    <property type="match status" value="1"/>
</dbReference>
<feature type="transmembrane region" description="Helical" evidence="6">
    <location>
        <begin position="243"/>
        <end position="264"/>
    </location>
</feature>
<organism evidence="7 8">
    <name type="scientific">Ktedonosporobacter rubrisoli</name>
    <dbReference type="NCBI Taxonomy" id="2509675"/>
    <lineage>
        <taxon>Bacteria</taxon>
        <taxon>Bacillati</taxon>
        <taxon>Chloroflexota</taxon>
        <taxon>Ktedonobacteria</taxon>
        <taxon>Ktedonobacterales</taxon>
        <taxon>Ktedonosporobacteraceae</taxon>
        <taxon>Ktedonosporobacter</taxon>
    </lineage>
</organism>
<evidence type="ECO:0000256" key="3">
    <source>
        <dbReference type="ARBA" id="ARBA00022692"/>
    </source>
</evidence>
<evidence type="ECO:0000256" key="6">
    <source>
        <dbReference type="SAM" id="Phobius"/>
    </source>
</evidence>
<evidence type="ECO:0000313" key="8">
    <source>
        <dbReference type="Proteomes" id="UP000290365"/>
    </source>
</evidence>
<dbReference type="EMBL" id="CP035758">
    <property type="protein sequence ID" value="QBD81284.1"/>
    <property type="molecule type" value="Genomic_DNA"/>
</dbReference>
<feature type="transmembrane region" description="Helical" evidence="6">
    <location>
        <begin position="388"/>
        <end position="408"/>
    </location>
</feature>
<dbReference type="InterPro" id="IPR001248">
    <property type="entry name" value="Pur-cyt_permease"/>
</dbReference>
<evidence type="ECO:0000313" key="7">
    <source>
        <dbReference type="EMBL" id="QBD81284.1"/>
    </source>
</evidence>
<feature type="transmembrane region" description="Helical" evidence="6">
    <location>
        <begin position="414"/>
        <end position="435"/>
    </location>
</feature>
<comment type="similarity">
    <text evidence="2">Belongs to the purine-cytosine permease (2.A.39) family.</text>
</comment>
<keyword evidence="8" id="KW-1185">Reference proteome</keyword>
<evidence type="ECO:0000256" key="4">
    <source>
        <dbReference type="ARBA" id="ARBA00022989"/>
    </source>
</evidence>
<dbReference type="Pfam" id="PF02133">
    <property type="entry name" value="Transp_cyt_pur"/>
    <property type="match status" value="1"/>
</dbReference>
<evidence type="ECO:0000256" key="1">
    <source>
        <dbReference type="ARBA" id="ARBA00004141"/>
    </source>
</evidence>
<reference evidence="7 8" key="1">
    <citation type="submission" date="2019-01" db="EMBL/GenBank/DDBJ databases">
        <title>Ktedonosporobacter rubrisoli SCAWS-G2.</title>
        <authorList>
            <person name="Huang Y."/>
            <person name="Yan B."/>
        </authorList>
    </citation>
    <scope>NUCLEOTIDE SEQUENCE [LARGE SCALE GENOMIC DNA]</scope>
    <source>
        <strain evidence="7 8">SCAWS-G2</strain>
    </source>
</reference>
<dbReference type="Proteomes" id="UP000290365">
    <property type="component" value="Chromosome"/>
</dbReference>
<protein>
    <submittedName>
        <fullName evidence="7">Cytosine permease</fullName>
    </submittedName>
</protein>